<proteinExistence type="predicted"/>
<dbReference type="AlphaFoldDB" id="A0ABD0LIT3"/>
<evidence type="ECO:0000313" key="2">
    <source>
        <dbReference type="Proteomes" id="UP001519460"/>
    </source>
</evidence>
<evidence type="ECO:0000313" key="1">
    <source>
        <dbReference type="EMBL" id="KAK7499415.1"/>
    </source>
</evidence>
<keyword evidence="2" id="KW-1185">Reference proteome</keyword>
<gene>
    <name evidence="1" type="ORF">BaRGS_00009390</name>
</gene>
<organism evidence="1 2">
    <name type="scientific">Batillaria attramentaria</name>
    <dbReference type="NCBI Taxonomy" id="370345"/>
    <lineage>
        <taxon>Eukaryota</taxon>
        <taxon>Metazoa</taxon>
        <taxon>Spiralia</taxon>
        <taxon>Lophotrochozoa</taxon>
        <taxon>Mollusca</taxon>
        <taxon>Gastropoda</taxon>
        <taxon>Caenogastropoda</taxon>
        <taxon>Sorbeoconcha</taxon>
        <taxon>Cerithioidea</taxon>
        <taxon>Batillariidae</taxon>
        <taxon>Batillaria</taxon>
    </lineage>
</organism>
<comment type="caution">
    <text evidence="1">The sequence shown here is derived from an EMBL/GenBank/DDBJ whole genome shotgun (WGS) entry which is preliminary data.</text>
</comment>
<reference evidence="1 2" key="1">
    <citation type="journal article" date="2023" name="Sci. Data">
        <title>Genome assembly of the Korean intertidal mud-creeper Batillaria attramentaria.</title>
        <authorList>
            <person name="Patra A.K."/>
            <person name="Ho P.T."/>
            <person name="Jun S."/>
            <person name="Lee S.J."/>
            <person name="Kim Y."/>
            <person name="Won Y.J."/>
        </authorList>
    </citation>
    <scope>NUCLEOTIDE SEQUENCE [LARGE SCALE GENOMIC DNA]</scope>
    <source>
        <strain evidence="1">Wonlab-2016</strain>
    </source>
</reference>
<sequence>MGRVVSLQWGKRHPFKPSIRSNVGMWGRFGWGGAPIGQWLLRIFGHAVSDNTASHSVPPQ</sequence>
<accession>A0ABD0LIT3</accession>
<name>A0ABD0LIT3_9CAEN</name>
<dbReference type="Proteomes" id="UP001519460">
    <property type="component" value="Unassembled WGS sequence"/>
</dbReference>
<protein>
    <submittedName>
        <fullName evidence="1">Uncharacterized protein</fullName>
    </submittedName>
</protein>
<dbReference type="EMBL" id="JACVVK020000044">
    <property type="protein sequence ID" value="KAK7499415.1"/>
    <property type="molecule type" value="Genomic_DNA"/>
</dbReference>